<name>A0A235EKY2_9BURK</name>
<dbReference type="InterPro" id="IPR053398">
    <property type="entry name" value="HPT_OtnI_isomerases"/>
</dbReference>
<dbReference type="NCBIfam" id="NF043033">
    <property type="entry name" value="OxoTetrIsom"/>
    <property type="match status" value="1"/>
</dbReference>
<dbReference type="PANTHER" id="PTHR43489">
    <property type="entry name" value="ISOMERASE"/>
    <property type="match status" value="1"/>
</dbReference>
<evidence type="ECO:0000313" key="6">
    <source>
        <dbReference type="Proteomes" id="UP000215441"/>
    </source>
</evidence>
<evidence type="ECO:0000256" key="3">
    <source>
        <dbReference type="PIRSR" id="PIRSR006241-50"/>
    </source>
</evidence>
<dbReference type="InterPro" id="IPR026040">
    <property type="entry name" value="HyI-like"/>
</dbReference>
<organism evidence="5 6">
    <name type="scientific">Acidovorax kalamii</name>
    <dbReference type="NCBI Taxonomy" id="2004485"/>
    <lineage>
        <taxon>Bacteria</taxon>
        <taxon>Pseudomonadati</taxon>
        <taxon>Pseudomonadota</taxon>
        <taxon>Betaproteobacteria</taxon>
        <taxon>Burkholderiales</taxon>
        <taxon>Comamonadaceae</taxon>
        <taxon>Acidovorax</taxon>
    </lineage>
</organism>
<dbReference type="FunFam" id="3.20.20.150:FF:000007">
    <property type="entry name" value="Hydroxypyruvate isomerase"/>
    <property type="match status" value="1"/>
</dbReference>
<gene>
    <name evidence="5" type="ORF">CBY09_12065</name>
</gene>
<proteinExistence type="inferred from homology"/>
<accession>A0A235EKY2</accession>
<feature type="active site" description="Proton donor/acceptor" evidence="3">
    <location>
        <position position="251"/>
    </location>
</feature>
<comment type="similarity">
    <text evidence="2">Belongs to the hyi family.</text>
</comment>
<dbReference type="OrthoDB" id="9786584at2"/>
<protein>
    <submittedName>
        <fullName evidence="5">Hydroxypyruvate isomerase</fullName>
    </submittedName>
</protein>
<dbReference type="GO" id="GO:0046487">
    <property type="term" value="P:glyoxylate metabolic process"/>
    <property type="evidence" value="ECO:0007669"/>
    <property type="project" value="TreeGrafter"/>
</dbReference>
<dbReference type="InterPro" id="IPR013022">
    <property type="entry name" value="Xyl_isomerase-like_TIM-brl"/>
</dbReference>
<sequence>MPQFAANLSLMYPELPFLDRFAAAARDRFTAVECQFPYAFAPTELAARLADHGLQLVLMNAPAGGADRAAMATAWEQGARGTAALPGREAEFRAGVHEALRYAEALDCPHIHVLAGIVPPGVERESLKDLCTGNLRWAAAEAARAGRKVLIEPINLRDVPRYFLNRQDHAHELLDAVQADNLQVLMDLYHCQIVEGDVATKLQRYLPTGRVAHVQIAGVPGRHEPDRGELHYPFLFETLDALGYRGWVGCEYRPAAGTSEGLGWRDRALMVSAVSA</sequence>
<feature type="domain" description="Xylose isomerase-like TIM barrel" evidence="4">
    <location>
        <begin position="21"/>
        <end position="264"/>
    </location>
</feature>
<evidence type="ECO:0000256" key="1">
    <source>
        <dbReference type="ARBA" id="ARBA00023235"/>
    </source>
</evidence>
<dbReference type="Proteomes" id="UP000215441">
    <property type="component" value="Unassembled WGS sequence"/>
</dbReference>
<feature type="active site" description="Proton donor/acceptor" evidence="3">
    <location>
        <position position="152"/>
    </location>
</feature>
<dbReference type="EMBL" id="NOIG01000008">
    <property type="protein sequence ID" value="OYD49698.1"/>
    <property type="molecule type" value="Genomic_DNA"/>
</dbReference>
<evidence type="ECO:0000256" key="2">
    <source>
        <dbReference type="PIRNR" id="PIRNR006241"/>
    </source>
</evidence>
<dbReference type="AlphaFoldDB" id="A0A235EKY2"/>
<dbReference type="GO" id="GO:0008903">
    <property type="term" value="F:hydroxypyruvate isomerase activity"/>
    <property type="evidence" value="ECO:0007669"/>
    <property type="project" value="TreeGrafter"/>
</dbReference>
<evidence type="ECO:0000259" key="4">
    <source>
        <dbReference type="Pfam" id="PF01261"/>
    </source>
</evidence>
<dbReference type="PIRSF" id="PIRSF006241">
    <property type="entry name" value="HyI"/>
    <property type="match status" value="1"/>
</dbReference>
<dbReference type="Pfam" id="PF01261">
    <property type="entry name" value="AP_endonuc_2"/>
    <property type="match status" value="1"/>
</dbReference>
<comment type="caution">
    <text evidence="5">The sequence shown here is derived from an EMBL/GenBank/DDBJ whole genome shotgun (WGS) entry which is preliminary data.</text>
</comment>
<dbReference type="InterPro" id="IPR050417">
    <property type="entry name" value="Sugar_Epim/Isomerase"/>
</dbReference>
<evidence type="ECO:0000313" key="5">
    <source>
        <dbReference type="EMBL" id="OYD49698.1"/>
    </source>
</evidence>
<keyword evidence="6" id="KW-1185">Reference proteome</keyword>
<dbReference type="Gene3D" id="3.20.20.150">
    <property type="entry name" value="Divalent-metal-dependent TIM barrel enzymes"/>
    <property type="match status" value="1"/>
</dbReference>
<dbReference type="RefSeq" id="WP_094289841.1">
    <property type="nucleotide sequence ID" value="NZ_NOIG01000008.1"/>
</dbReference>
<dbReference type="InterPro" id="IPR036237">
    <property type="entry name" value="Xyl_isomerase-like_sf"/>
</dbReference>
<keyword evidence="1 2" id="KW-0413">Isomerase</keyword>
<reference evidence="5 6" key="1">
    <citation type="submission" date="2017-07" db="EMBL/GenBank/DDBJ databases">
        <title>Acidovorax KNDSW TSA 6 genome sequence and assembly.</title>
        <authorList>
            <person name="Mayilraj S."/>
        </authorList>
    </citation>
    <scope>NUCLEOTIDE SEQUENCE [LARGE SCALE GENOMIC DNA]</scope>
    <source>
        <strain evidence="5 6">KNDSW-TSA6</strain>
    </source>
</reference>
<dbReference type="SUPFAM" id="SSF51658">
    <property type="entry name" value="Xylose isomerase-like"/>
    <property type="match status" value="1"/>
</dbReference>
<keyword evidence="5" id="KW-0670">Pyruvate</keyword>
<dbReference type="PANTHER" id="PTHR43489:SF13">
    <property type="entry name" value="HYDROXYPYRUVATE ISOMERASE"/>
    <property type="match status" value="1"/>
</dbReference>